<comment type="caution">
    <text evidence="9">The sequence shown here is derived from an EMBL/GenBank/DDBJ whole genome shotgun (WGS) entry which is preliminary data.</text>
</comment>
<dbReference type="EMBL" id="CM031810">
    <property type="protein sequence ID" value="KAG6663722.1"/>
    <property type="molecule type" value="Genomic_DNA"/>
</dbReference>
<accession>A0A8T1RC98</accession>
<keyword evidence="10" id="KW-1185">Reference proteome</keyword>
<organism evidence="9 10">
    <name type="scientific">Carya illinoinensis</name>
    <name type="common">Pecan</name>
    <dbReference type="NCBI Taxonomy" id="32201"/>
    <lineage>
        <taxon>Eukaryota</taxon>
        <taxon>Viridiplantae</taxon>
        <taxon>Streptophyta</taxon>
        <taxon>Embryophyta</taxon>
        <taxon>Tracheophyta</taxon>
        <taxon>Spermatophyta</taxon>
        <taxon>Magnoliopsida</taxon>
        <taxon>eudicotyledons</taxon>
        <taxon>Gunneridae</taxon>
        <taxon>Pentapetalae</taxon>
        <taxon>rosids</taxon>
        <taxon>fabids</taxon>
        <taxon>Fagales</taxon>
        <taxon>Juglandaceae</taxon>
        <taxon>Carya</taxon>
    </lineage>
</organism>
<keyword evidence="5 7" id="KW-0408">Iron</keyword>
<keyword evidence="7" id="KW-1133">Transmembrane helix</keyword>
<evidence type="ECO:0000313" key="10">
    <source>
        <dbReference type="Proteomes" id="UP000811609"/>
    </source>
</evidence>
<evidence type="ECO:0000259" key="8">
    <source>
        <dbReference type="PROSITE" id="PS50255"/>
    </source>
</evidence>
<dbReference type="GO" id="GO:0020037">
    <property type="term" value="F:heme binding"/>
    <property type="evidence" value="ECO:0007669"/>
    <property type="project" value="UniProtKB-UniRule"/>
</dbReference>
<evidence type="ECO:0000256" key="2">
    <source>
        <dbReference type="ARBA" id="ARBA00022617"/>
    </source>
</evidence>
<dbReference type="GO" id="GO:0016020">
    <property type="term" value="C:membrane"/>
    <property type="evidence" value="ECO:0007669"/>
    <property type="project" value="UniProtKB-SubCell"/>
</dbReference>
<evidence type="ECO:0000256" key="5">
    <source>
        <dbReference type="ARBA" id="ARBA00023004"/>
    </source>
</evidence>
<reference evidence="9" key="1">
    <citation type="submission" date="2020-12" db="EMBL/GenBank/DDBJ databases">
        <title>WGS assembly of Carya illinoinensis cv. Pawnee.</title>
        <authorList>
            <person name="Platts A."/>
            <person name="Shu S."/>
            <person name="Wright S."/>
            <person name="Barry K."/>
            <person name="Edger P."/>
            <person name="Pires J.C."/>
            <person name="Schmutz J."/>
        </authorList>
    </citation>
    <scope>NUCLEOTIDE SEQUENCE</scope>
    <source>
        <tissue evidence="9">Leaf</tissue>
    </source>
</reference>
<comment type="subcellular location">
    <subcellularLocation>
        <location evidence="1">Membrane</location>
    </subcellularLocation>
</comment>
<proteinExistence type="inferred from homology"/>
<keyword evidence="6 7" id="KW-0472">Membrane</keyword>
<dbReference type="InterPro" id="IPR018506">
    <property type="entry name" value="Cyt_B5_heme-BS"/>
</dbReference>
<dbReference type="FunFam" id="3.10.120.10:FF:000002">
    <property type="entry name" value="Cytochrome b5 type B"/>
    <property type="match status" value="1"/>
</dbReference>
<name>A0A8T1RC98_CARIL</name>
<dbReference type="Pfam" id="PF00173">
    <property type="entry name" value="Cyt-b5"/>
    <property type="match status" value="1"/>
</dbReference>
<dbReference type="AlphaFoldDB" id="A0A8T1RC98"/>
<evidence type="ECO:0000256" key="1">
    <source>
        <dbReference type="ARBA" id="ARBA00004370"/>
    </source>
</evidence>
<keyword evidence="3 7" id="KW-0812">Transmembrane</keyword>
<feature type="domain" description="Cytochrome b5 heme-binding" evidence="8">
    <location>
        <begin position="2"/>
        <end position="78"/>
    </location>
</feature>
<dbReference type="PANTHER" id="PTHR19359:SF135">
    <property type="entry name" value="CYTOCHROME B5 ISOFORM E"/>
    <property type="match status" value="1"/>
</dbReference>
<evidence type="ECO:0000256" key="7">
    <source>
        <dbReference type="RuleBase" id="RU362121"/>
    </source>
</evidence>
<keyword evidence="4 7" id="KW-0479">Metal-binding</keyword>
<feature type="transmembrane region" description="Helical" evidence="7">
    <location>
        <begin position="100"/>
        <end position="120"/>
    </location>
</feature>
<evidence type="ECO:0000256" key="6">
    <source>
        <dbReference type="ARBA" id="ARBA00023136"/>
    </source>
</evidence>
<dbReference type="PROSITE" id="PS50255">
    <property type="entry name" value="CYTOCHROME_B5_2"/>
    <property type="match status" value="1"/>
</dbReference>
<dbReference type="PROSITE" id="PS00191">
    <property type="entry name" value="CYTOCHROME_B5_1"/>
    <property type="match status" value="1"/>
</dbReference>
<sequence length="122" mass="13680">MAKVYTFEEVVKHNNKNDCWIIVFGKVYDVTQFLRDHPGGDEVLVSATGKDATDEFEFVAHSNPAKDMMSKYYIGDIDRPAAPAKQIQNPTQQQIQSSGVGMKIFQFLVPLLILGLALGLRY</sequence>
<evidence type="ECO:0000256" key="4">
    <source>
        <dbReference type="ARBA" id="ARBA00022723"/>
    </source>
</evidence>
<evidence type="ECO:0000313" key="9">
    <source>
        <dbReference type="EMBL" id="KAG6663722.1"/>
    </source>
</evidence>
<dbReference type="SMART" id="SM01117">
    <property type="entry name" value="Cyt-b5"/>
    <property type="match status" value="1"/>
</dbReference>
<comment type="similarity">
    <text evidence="7">Belongs to the cytochrome b5 family.</text>
</comment>
<evidence type="ECO:0000256" key="3">
    <source>
        <dbReference type="ARBA" id="ARBA00022692"/>
    </source>
</evidence>
<dbReference type="PANTHER" id="PTHR19359">
    <property type="entry name" value="CYTOCHROME B5"/>
    <property type="match status" value="1"/>
</dbReference>
<dbReference type="Proteomes" id="UP000811609">
    <property type="component" value="Chromosome 2"/>
</dbReference>
<dbReference type="GO" id="GO:0046872">
    <property type="term" value="F:metal ion binding"/>
    <property type="evidence" value="ECO:0007669"/>
    <property type="project" value="UniProtKB-UniRule"/>
</dbReference>
<dbReference type="InterPro" id="IPR050668">
    <property type="entry name" value="Cytochrome_b5"/>
</dbReference>
<keyword evidence="2 7" id="KW-0349">Heme</keyword>
<dbReference type="EMBL" id="CM031810">
    <property type="protein sequence ID" value="KAG6663723.1"/>
    <property type="molecule type" value="Genomic_DNA"/>
</dbReference>
<protein>
    <recommendedName>
        <fullName evidence="8">Cytochrome b5 heme-binding domain-containing protein</fullName>
    </recommendedName>
</protein>
<dbReference type="InterPro" id="IPR001199">
    <property type="entry name" value="Cyt_B5-like_heme/steroid-bd"/>
</dbReference>
<gene>
    <name evidence="9" type="ORF">CIPAW_02G043400</name>
</gene>